<sequence>MISKYFYIFLFGISAIWLSGCSVSKKLPAGESLYKGAEVKINADSSMSKKEAASVKSQLETIVRPKPNNAILGFPYKVWLYYLFGEPTKETGFKNWFRKKFGEPPVFANRRIIGANSQQIAVYLNNEGYFLSSASGELKENKREAKALYSVSLKPRFYLDTIVYDNPDTTAITKAIIASSRFSLLKKGQPYQFSVIKEERERIDQTLKRRGFYFFRPEYIILKADTNNTRRKVNLSIEIKPNVTEVAKKVYSIRDIHVMTDYGNNTADTLESNYINYGGMKILDPRSSYKPKIFTEAIGFRRGSRYSSNVHDVSLSRLINLKNFKFVRNRFDLVPRSDSALIDVYYYLTPLKGKSLQTEVSGVTKSNDLTGTQLALIWKNRNAFKGAEMLSFSVNGGLDFQLGNSQTAINTRRLTFEGNLSVPRFLLPFIRINPGRNQALPSTNINVTYEKLIKGNLYDLTSLRTSMSYSWKQNASIEHTITPVSINLVKANVNEDFIEQIFLIPQLISILDNQLITSSGYNFGYVSNSRRNSRQNLSFTGGVEVAGNLAGLLSPKDPNNSNTGLILGVQYAQYARFDADFRYRYNMSPTITWANRIMTGFGIPYGNSNTLPYLKQYVAGGSNSIRAFQSRTIGPGDYHDSSGSEAQKFIANQTGDIKIELNTELRAKFSSIINGAIFVDAGNVWMYKYADNYGEGSIFGKDFLKQMAVGAGIGLRLDFTYLVLRLDLATPLRKPYLPENERWVINKIDFGSSDWRKENLVLNIAFGYPF</sequence>
<dbReference type="OrthoDB" id="9814535at2"/>
<reference evidence="7 8" key="1">
    <citation type="submission" date="2016-10" db="EMBL/GenBank/DDBJ databases">
        <authorList>
            <person name="de Groot N.N."/>
        </authorList>
    </citation>
    <scope>NUCLEOTIDE SEQUENCE [LARGE SCALE GENOMIC DNA]</scope>
    <source>
        <strain evidence="8">E92,LMG 26720,CCM 7988</strain>
    </source>
</reference>
<keyword evidence="4" id="KW-0472">Membrane</keyword>
<dbReference type="PANTHER" id="PTHR12815">
    <property type="entry name" value="SORTING AND ASSEMBLY MACHINERY SAMM50 PROTEIN FAMILY MEMBER"/>
    <property type="match status" value="1"/>
</dbReference>
<dbReference type="GO" id="GO:0019867">
    <property type="term" value="C:outer membrane"/>
    <property type="evidence" value="ECO:0007669"/>
    <property type="project" value="InterPro"/>
</dbReference>
<dbReference type="AlphaFoldDB" id="A0A1I5Z3S7"/>
<evidence type="ECO:0000256" key="3">
    <source>
        <dbReference type="ARBA" id="ARBA00022729"/>
    </source>
</evidence>
<evidence type="ECO:0000313" key="7">
    <source>
        <dbReference type="EMBL" id="SFQ50787.1"/>
    </source>
</evidence>
<evidence type="ECO:0000256" key="2">
    <source>
        <dbReference type="ARBA" id="ARBA00022692"/>
    </source>
</evidence>
<keyword evidence="5" id="KW-0998">Cell outer membrane</keyword>
<evidence type="ECO:0000256" key="1">
    <source>
        <dbReference type="ARBA" id="ARBA00004370"/>
    </source>
</evidence>
<dbReference type="STRING" id="1079859.SAMN04515674_1245"/>
<dbReference type="Proteomes" id="UP000199306">
    <property type="component" value="Unassembled WGS sequence"/>
</dbReference>
<dbReference type="Gene3D" id="2.40.160.50">
    <property type="entry name" value="membrane protein fhac: a member of the omp85/tpsb transporter family"/>
    <property type="match status" value="1"/>
</dbReference>
<dbReference type="PANTHER" id="PTHR12815:SF47">
    <property type="entry name" value="TRANSLOCATION AND ASSEMBLY MODULE SUBUNIT TAMA"/>
    <property type="match status" value="1"/>
</dbReference>
<proteinExistence type="predicted"/>
<organism evidence="7 8">
    <name type="scientific">Pseudarcicella hirudinis</name>
    <dbReference type="NCBI Taxonomy" id="1079859"/>
    <lineage>
        <taxon>Bacteria</taxon>
        <taxon>Pseudomonadati</taxon>
        <taxon>Bacteroidota</taxon>
        <taxon>Cytophagia</taxon>
        <taxon>Cytophagales</taxon>
        <taxon>Flectobacillaceae</taxon>
        <taxon>Pseudarcicella</taxon>
    </lineage>
</organism>
<gene>
    <name evidence="7" type="ORF">SAMN04515674_1245</name>
</gene>
<comment type="subcellular location">
    <subcellularLocation>
        <location evidence="1">Membrane</location>
    </subcellularLocation>
</comment>
<feature type="domain" description="Bacterial surface antigen (D15)" evidence="6">
    <location>
        <begin position="546"/>
        <end position="741"/>
    </location>
</feature>
<dbReference type="EMBL" id="FOXH01000024">
    <property type="protein sequence ID" value="SFQ50787.1"/>
    <property type="molecule type" value="Genomic_DNA"/>
</dbReference>
<dbReference type="Pfam" id="PF01103">
    <property type="entry name" value="Omp85"/>
    <property type="match status" value="1"/>
</dbReference>
<dbReference type="InterPro" id="IPR039910">
    <property type="entry name" value="D15-like"/>
</dbReference>
<dbReference type="InterPro" id="IPR000184">
    <property type="entry name" value="Bac_surfAg_D15"/>
</dbReference>
<accession>A0A1I5Z3S7</accession>
<dbReference type="PROSITE" id="PS51257">
    <property type="entry name" value="PROKAR_LIPOPROTEIN"/>
    <property type="match status" value="1"/>
</dbReference>
<dbReference type="RefSeq" id="WP_092019848.1">
    <property type="nucleotide sequence ID" value="NZ_FOXH01000024.1"/>
</dbReference>
<evidence type="ECO:0000259" key="6">
    <source>
        <dbReference type="Pfam" id="PF01103"/>
    </source>
</evidence>
<evidence type="ECO:0000313" key="8">
    <source>
        <dbReference type="Proteomes" id="UP000199306"/>
    </source>
</evidence>
<keyword evidence="8" id="KW-1185">Reference proteome</keyword>
<name>A0A1I5Z3S7_9BACT</name>
<protein>
    <submittedName>
        <fullName evidence="7">Outer membrane protein assembly factor BamA</fullName>
    </submittedName>
</protein>
<evidence type="ECO:0000256" key="5">
    <source>
        <dbReference type="ARBA" id="ARBA00023237"/>
    </source>
</evidence>
<evidence type="ECO:0000256" key="4">
    <source>
        <dbReference type="ARBA" id="ARBA00023136"/>
    </source>
</evidence>
<keyword evidence="2" id="KW-0812">Transmembrane</keyword>
<keyword evidence="3" id="KW-0732">Signal</keyword>